<dbReference type="Gene3D" id="2.60.40.1760">
    <property type="entry name" value="glycosyl hydrolase (family 31)"/>
    <property type="match status" value="1"/>
</dbReference>
<dbReference type="EMBL" id="ABJB010505440">
    <property type="status" value="NOT_ANNOTATED_CDS"/>
    <property type="molecule type" value="Genomic_DNA"/>
</dbReference>
<dbReference type="HOGENOM" id="CLU_1257301_0_0_1"/>
<dbReference type="InParanoid" id="B7PW56"/>
<dbReference type="EMBL" id="ABJB010579736">
    <property type="status" value="NOT_ANNOTATED_CDS"/>
    <property type="molecule type" value="Genomic_DNA"/>
</dbReference>
<dbReference type="PANTHER" id="PTHR22762">
    <property type="entry name" value="ALPHA-GLUCOSIDASE"/>
    <property type="match status" value="1"/>
</dbReference>
<dbReference type="EnsemblMetazoa" id="ISCW007309-RA">
    <property type="protein sequence ID" value="ISCW007309-PA"/>
    <property type="gene ID" value="ISCW007309"/>
</dbReference>
<evidence type="ECO:0000313" key="3">
    <source>
        <dbReference type="Proteomes" id="UP000001555"/>
    </source>
</evidence>
<keyword evidence="1" id="KW-0378">Hydrolase</keyword>
<dbReference type="EMBL" id="ABJB010252903">
    <property type="status" value="NOT_ANNOTATED_CDS"/>
    <property type="molecule type" value="Genomic_DNA"/>
</dbReference>
<dbReference type="PaxDb" id="6945-B7PW56"/>
<dbReference type="EMBL" id="DS805625">
    <property type="protein sequence ID" value="EEC10828.1"/>
    <property type="molecule type" value="Genomic_DNA"/>
</dbReference>
<dbReference type="Proteomes" id="UP000001555">
    <property type="component" value="Unassembled WGS sequence"/>
</dbReference>
<dbReference type="CDD" id="cd14752">
    <property type="entry name" value="GH31_N"/>
    <property type="match status" value="1"/>
</dbReference>
<accession>B7PW56</accession>
<dbReference type="AlphaFoldDB" id="B7PW56"/>
<keyword evidence="1" id="KW-0326">Glycosidase</keyword>
<name>B7PW56_IXOSC</name>
<evidence type="ECO:0000313" key="1">
    <source>
        <dbReference type="EMBL" id="EEC10828.1"/>
    </source>
</evidence>
<sequence length="220" mass="24616">MYFTAEVLISPKATATFKTSGGILDFFVFLGPKPQSVVAQYQQLVGFPSLPSIWMLKDRASGNASYSPQRLSEFITNSEFAQAVNALALRRKSEKRSVTVTPKIVIHDGNGTPYICYREGESYYHIDFTHPLGPLYWAEVLYVVQTTRDLISAGQLLLEQPKCARPAKLSLSCPADTEVGAWQKAPSQIDELCGTARLHLSTYRDLKFAYPYLLAEMTHR</sequence>
<dbReference type="EC" id="3.2.1.3" evidence="1"/>
<keyword evidence="3" id="KW-1185">Reference proteome</keyword>
<evidence type="ECO:0000313" key="2">
    <source>
        <dbReference type="EnsemblMetazoa" id="ISCW007309-PA"/>
    </source>
</evidence>
<dbReference type="PANTHER" id="PTHR22762:SF131">
    <property type="entry name" value="GLYCOSIDE HYDROLASE FAMILY 31 N-TERMINAL DOMAIN-CONTAINING PROTEIN"/>
    <property type="match status" value="1"/>
</dbReference>
<reference evidence="2" key="2">
    <citation type="submission" date="2020-05" db="UniProtKB">
        <authorList>
            <consortium name="EnsemblMetazoa"/>
        </authorList>
    </citation>
    <scope>IDENTIFICATION</scope>
    <source>
        <strain evidence="2">wikel</strain>
    </source>
</reference>
<dbReference type="VEuPathDB" id="VectorBase:ISCI007309"/>
<reference evidence="1 3" key="1">
    <citation type="submission" date="2008-03" db="EMBL/GenBank/DDBJ databases">
        <title>Annotation of Ixodes scapularis.</title>
        <authorList>
            <consortium name="Ixodes scapularis Genome Project Consortium"/>
            <person name="Caler E."/>
            <person name="Hannick L.I."/>
            <person name="Bidwell S."/>
            <person name="Joardar V."/>
            <person name="Thiagarajan M."/>
            <person name="Amedeo P."/>
            <person name="Galinsky K.J."/>
            <person name="Schobel S."/>
            <person name="Inman J."/>
            <person name="Hostetler J."/>
            <person name="Miller J."/>
            <person name="Hammond M."/>
            <person name="Megy K."/>
            <person name="Lawson D."/>
            <person name="Kodira C."/>
            <person name="Sutton G."/>
            <person name="Meyer J."/>
            <person name="Hill C.A."/>
            <person name="Birren B."/>
            <person name="Nene V."/>
            <person name="Collins F."/>
            <person name="Alarcon-Chaidez F."/>
            <person name="Wikel S."/>
            <person name="Strausberg R."/>
        </authorList>
    </citation>
    <scope>NUCLEOTIDE SEQUENCE [LARGE SCALE GENOMIC DNA]</scope>
    <source>
        <strain evidence="3">Wikel</strain>
        <strain evidence="1">Wikel colony</strain>
    </source>
</reference>
<dbReference type="EMBL" id="ABJB010952298">
    <property type="status" value="NOT_ANNOTATED_CDS"/>
    <property type="molecule type" value="Genomic_DNA"/>
</dbReference>
<organism>
    <name type="scientific">Ixodes scapularis</name>
    <name type="common">Black-legged tick</name>
    <name type="synonym">Deer tick</name>
    <dbReference type="NCBI Taxonomy" id="6945"/>
    <lineage>
        <taxon>Eukaryota</taxon>
        <taxon>Metazoa</taxon>
        <taxon>Ecdysozoa</taxon>
        <taxon>Arthropoda</taxon>
        <taxon>Chelicerata</taxon>
        <taxon>Arachnida</taxon>
        <taxon>Acari</taxon>
        <taxon>Parasitiformes</taxon>
        <taxon>Ixodida</taxon>
        <taxon>Ixodoidea</taxon>
        <taxon>Ixodidae</taxon>
        <taxon>Ixodinae</taxon>
        <taxon>Ixodes</taxon>
    </lineage>
</organism>
<proteinExistence type="predicted"/>
<protein>
    <submittedName>
        <fullName evidence="1 2">Maltase-glucoamylase, putative</fullName>
        <ecNumber evidence="1">3.2.1.3</ecNumber>
    </submittedName>
</protein>
<dbReference type="VEuPathDB" id="VectorBase:ISCW007309"/>
<dbReference type="STRING" id="6945.B7PW56"/>
<dbReference type="GO" id="GO:0004339">
    <property type="term" value="F:glucan 1,4-alpha-glucosidase activity"/>
    <property type="evidence" value="ECO:0007669"/>
    <property type="project" value="UniProtKB-EC"/>
</dbReference>
<gene>
    <name evidence="1" type="ORF">IscW_ISCW007309</name>
</gene>